<evidence type="ECO:0000256" key="4">
    <source>
        <dbReference type="ARBA" id="ARBA00023139"/>
    </source>
</evidence>
<keyword evidence="1" id="KW-1003">Cell membrane</keyword>
<dbReference type="CDD" id="cd13580">
    <property type="entry name" value="PBP2_AlgQ_like_1"/>
    <property type="match status" value="1"/>
</dbReference>
<dbReference type="Pfam" id="PF01547">
    <property type="entry name" value="SBP_bac_1"/>
    <property type="match status" value="1"/>
</dbReference>
<protein>
    <submittedName>
        <fullName evidence="8">Extracellular solute-binding protein</fullName>
    </submittedName>
</protein>
<keyword evidence="7" id="KW-0812">Transmembrane</keyword>
<dbReference type="EMBL" id="JANQBD010000026">
    <property type="protein sequence ID" value="MCR8635292.1"/>
    <property type="molecule type" value="Genomic_DNA"/>
</dbReference>
<feature type="region of interest" description="Disordered" evidence="6">
    <location>
        <begin position="32"/>
        <end position="55"/>
    </location>
</feature>
<keyword evidence="9" id="KW-1185">Reference proteome</keyword>
<dbReference type="RefSeq" id="WP_258216835.1">
    <property type="nucleotide sequence ID" value="NZ_JANQBD010000026.1"/>
</dbReference>
<dbReference type="PANTHER" id="PTHR43649:SF33">
    <property type="entry name" value="POLYGALACTURONAN_RHAMNOGALACTURONAN-BINDING PROTEIN YTCQ"/>
    <property type="match status" value="1"/>
</dbReference>
<accession>A0ABT1YQI1</accession>
<dbReference type="InterPro" id="IPR050490">
    <property type="entry name" value="Bact_solute-bd_prot1"/>
</dbReference>
<evidence type="ECO:0000256" key="7">
    <source>
        <dbReference type="SAM" id="Phobius"/>
    </source>
</evidence>
<evidence type="ECO:0000256" key="5">
    <source>
        <dbReference type="ARBA" id="ARBA00023288"/>
    </source>
</evidence>
<comment type="caution">
    <text evidence="8">The sequence shown here is derived from an EMBL/GenBank/DDBJ whole genome shotgun (WGS) entry which is preliminary data.</text>
</comment>
<proteinExistence type="predicted"/>
<dbReference type="PANTHER" id="PTHR43649">
    <property type="entry name" value="ARABINOSE-BINDING PROTEIN-RELATED"/>
    <property type="match status" value="1"/>
</dbReference>
<keyword evidence="7" id="KW-1133">Transmembrane helix</keyword>
<dbReference type="Gene3D" id="3.40.190.10">
    <property type="entry name" value="Periplasmic binding protein-like II"/>
    <property type="match status" value="2"/>
</dbReference>
<organism evidence="8 9">
    <name type="scientific">Paenibacillus radicis</name>
    <name type="common">ex Xue et al. 2023</name>
    <dbReference type="NCBI Taxonomy" id="2972489"/>
    <lineage>
        <taxon>Bacteria</taxon>
        <taxon>Bacillati</taxon>
        <taxon>Bacillota</taxon>
        <taxon>Bacilli</taxon>
        <taxon>Bacillales</taxon>
        <taxon>Paenibacillaceae</taxon>
        <taxon>Paenibacillus</taxon>
    </lineage>
</organism>
<dbReference type="PROSITE" id="PS51257">
    <property type="entry name" value="PROKAR_LIPOPROTEIN"/>
    <property type="match status" value="1"/>
</dbReference>
<evidence type="ECO:0000256" key="6">
    <source>
        <dbReference type="SAM" id="MobiDB-lite"/>
    </source>
</evidence>
<dbReference type="SUPFAM" id="SSF53850">
    <property type="entry name" value="Periplasmic binding protein-like II"/>
    <property type="match status" value="1"/>
</dbReference>
<feature type="transmembrane region" description="Helical" evidence="7">
    <location>
        <begin position="7"/>
        <end position="26"/>
    </location>
</feature>
<keyword evidence="5" id="KW-0449">Lipoprotein</keyword>
<gene>
    <name evidence="8" type="ORF">NV381_29235</name>
</gene>
<evidence type="ECO:0000256" key="1">
    <source>
        <dbReference type="ARBA" id="ARBA00022475"/>
    </source>
</evidence>
<evidence type="ECO:0000256" key="3">
    <source>
        <dbReference type="ARBA" id="ARBA00023136"/>
    </source>
</evidence>
<dbReference type="InterPro" id="IPR006059">
    <property type="entry name" value="SBP"/>
</dbReference>
<feature type="compositionally biased region" description="Low complexity" evidence="6">
    <location>
        <begin position="32"/>
        <end position="52"/>
    </location>
</feature>
<dbReference type="Proteomes" id="UP001300012">
    <property type="component" value="Unassembled WGS sequence"/>
</dbReference>
<keyword evidence="4" id="KW-0564">Palmitate</keyword>
<evidence type="ECO:0000313" key="8">
    <source>
        <dbReference type="EMBL" id="MCR8635292.1"/>
    </source>
</evidence>
<keyword evidence="3 7" id="KW-0472">Membrane</keyword>
<reference evidence="8 9" key="1">
    <citation type="submission" date="2022-08" db="EMBL/GenBank/DDBJ databases">
        <title>Paenibacillus endoradicis sp. nov., Paenibacillus radicibacter sp. nov and Paenibacillus pararadicis sp. nov., three cold-adapted plant growth-promoting bacteria isolated from root of Larix gmelinii in Great Khingan.</title>
        <authorList>
            <person name="Xue H."/>
        </authorList>
    </citation>
    <scope>NUCLEOTIDE SEQUENCE [LARGE SCALE GENOMIC DNA]</scope>
    <source>
        <strain evidence="8 9">N5-1-1-5</strain>
    </source>
</reference>
<keyword evidence="2" id="KW-0732">Signal</keyword>
<sequence>MKAKSKVLRIGTYAAISGMMVSMLAACSGGAQQAAPGAAGKDAPASSGDAAKQGPPTEISIITEFHTTEPPGANNPVTKEFEKRTNTKLNIIWVSPNNWTEKQNVVLASGDIPDLMKVSDIRNPLMQQMVRQGAFWDLTPFLKDYPNLMEYPKNVMDSTKINGKNYLLPSVRPLEGSTVMGVRKDWLDKLGLKVPTTTDEMYEVMKAFVNNDPDGNGKKDTYGYNMRDTGLFFENVFNKANGKWKLVDNKLVDTVLEPGTREMLVWLNKVYKEGLIPQDYMVMKTTQTEELATSNRSGFTTDGMPGLWRQIENPMKIDPKADYLALVALNGVTTQSTGFNGAYLIPKKVPEAKVKKILALMDYGATEEGFYLGIYGIKGVHYNEVDGFKVSTKQADTDSVSISSFGKIFERNEKYLFATATGMTKEVFERNKKILDEKSKISIPDPSIGLISETETRVGTEYKKKIDDLKVKVIMGKEPIEAWDTFVSGLKKDADYQKIIAEMNKAFQERGK</sequence>
<evidence type="ECO:0000313" key="9">
    <source>
        <dbReference type="Proteomes" id="UP001300012"/>
    </source>
</evidence>
<evidence type="ECO:0000256" key="2">
    <source>
        <dbReference type="ARBA" id="ARBA00022729"/>
    </source>
</evidence>
<name>A0ABT1YQI1_9BACL</name>